<dbReference type="EMBL" id="AP023366">
    <property type="protein sequence ID" value="BCJ85672.1"/>
    <property type="molecule type" value="Genomic_DNA"/>
</dbReference>
<reference evidence="1 2" key="1">
    <citation type="submission" date="2020-08" db="EMBL/GenBank/DDBJ databases">
        <title>Complete Genome Sequence of Effusibacillus dendaii Strain skT53, Isolated from Farmland soil.</title>
        <authorList>
            <person name="Konishi T."/>
            <person name="Kawasaki H."/>
        </authorList>
    </citation>
    <scope>NUCLEOTIDE SEQUENCE [LARGE SCALE GENOMIC DNA]</scope>
    <source>
        <strain evidence="2">skT53</strain>
    </source>
</reference>
<dbReference type="KEGG" id="eff:skT53_06570"/>
<protein>
    <submittedName>
        <fullName evidence="1">Uncharacterized protein</fullName>
    </submittedName>
</protein>
<gene>
    <name evidence="1" type="ORF">skT53_06570</name>
</gene>
<proteinExistence type="predicted"/>
<evidence type="ECO:0000313" key="2">
    <source>
        <dbReference type="Proteomes" id="UP000593802"/>
    </source>
</evidence>
<keyword evidence="2" id="KW-1185">Reference proteome</keyword>
<evidence type="ECO:0000313" key="1">
    <source>
        <dbReference type="EMBL" id="BCJ85672.1"/>
    </source>
</evidence>
<accession>A0A7I8D8I2</accession>
<dbReference type="Proteomes" id="UP000593802">
    <property type="component" value="Chromosome"/>
</dbReference>
<organism evidence="1 2">
    <name type="scientific">Effusibacillus dendaii</name>
    <dbReference type="NCBI Taxonomy" id="2743772"/>
    <lineage>
        <taxon>Bacteria</taxon>
        <taxon>Bacillati</taxon>
        <taxon>Bacillota</taxon>
        <taxon>Bacilli</taxon>
        <taxon>Bacillales</taxon>
        <taxon>Alicyclobacillaceae</taxon>
        <taxon>Effusibacillus</taxon>
    </lineage>
</organism>
<dbReference type="AlphaFoldDB" id="A0A7I8D8I2"/>
<sequence length="121" mass="14607">MLHKLEKDGWHKEIYTRILVEEQETARLLEFVKKHPARVEDFHTYLLERFPEETKELFQAHIENTANRSSTRKHYQDVCRIIRMLQRAGGETEAQQSVRMLLAKYPRKSALREELIKLRFQ</sequence>
<name>A0A7I8D8I2_9BACL</name>